<gene>
    <name evidence="1" type="ORF">CPIN18021_0664</name>
</gene>
<organism evidence="1 2">
    <name type="scientific">Campylobacter pinnipediorum subsp. caledonicus</name>
    <dbReference type="NCBI Taxonomy" id="1874362"/>
    <lineage>
        <taxon>Bacteria</taxon>
        <taxon>Pseudomonadati</taxon>
        <taxon>Campylobacterota</taxon>
        <taxon>Epsilonproteobacteria</taxon>
        <taxon>Campylobacterales</taxon>
        <taxon>Campylobacteraceae</taxon>
        <taxon>Campylobacter</taxon>
    </lineage>
</organism>
<dbReference type="EMBL" id="CP017258">
    <property type="protein sequence ID" value="AQW87479.1"/>
    <property type="molecule type" value="Genomic_DNA"/>
</dbReference>
<dbReference type="AlphaFoldDB" id="A0A1S6U719"/>
<dbReference type="Proteomes" id="UP000190868">
    <property type="component" value="Chromosome"/>
</dbReference>
<accession>A0A1S6U719</accession>
<proteinExistence type="predicted"/>
<name>A0A1S6U719_9BACT</name>
<reference evidence="2" key="1">
    <citation type="submission" date="2016-09" db="EMBL/GenBank/DDBJ databases">
        <title>Comparative genomics of the Campylobacter concisus group.</title>
        <authorList>
            <person name="Miller W.G."/>
            <person name="Yee E."/>
            <person name="Chapman M.H."/>
            <person name="Huynh S."/>
            <person name="Bono J.L."/>
            <person name="On S.L.W."/>
            <person name="StLeger J."/>
            <person name="Foster G."/>
            <person name="Parker C.T."/>
        </authorList>
    </citation>
    <scope>NUCLEOTIDE SEQUENCE [LARGE SCALE GENOMIC DNA]</scope>
    <source>
        <strain evidence="2">RM18021</strain>
    </source>
</reference>
<evidence type="ECO:0000313" key="1">
    <source>
        <dbReference type="EMBL" id="AQW87479.1"/>
    </source>
</evidence>
<sequence>MKNFKSKLFALGSVSLIAANSAAAAVTMDSDGAVSGSVEMATFYGVAGVVITALGVVYAVKTGLRLLRG</sequence>
<evidence type="ECO:0000313" key="2">
    <source>
        <dbReference type="Proteomes" id="UP000190868"/>
    </source>
</evidence>
<protein>
    <submittedName>
        <fullName evidence="1">Putative membrane protein</fullName>
    </submittedName>
</protein>
<dbReference type="RefSeq" id="WP_078424393.1">
    <property type="nucleotide sequence ID" value="NZ_CP017258.1"/>
</dbReference>
<keyword evidence="2" id="KW-1185">Reference proteome</keyword>